<dbReference type="EMBL" id="KI280084">
    <property type="protein sequence ID" value="ESA17538.1"/>
    <property type="molecule type" value="Genomic_DNA"/>
</dbReference>
<feature type="non-terminal residue" evidence="1">
    <location>
        <position position="1"/>
    </location>
</feature>
<accession>U9UG71</accession>
<gene>
    <name evidence="1" type="ORF">GLOINDRAFT_21685</name>
</gene>
<sequence>VFFFQIRENLVRGGRRRVFWISLDALFGILIWDFGLGLRCWNETDTKTWTRLVLVFLGYVDRWIRTHDIGLSEIGELPRRVWCNEVDVVAGLCLPCDEFSLSDVDNGFVFS</sequence>
<proteinExistence type="predicted"/>
<dbReference type="AlphaFoldDB" id="U9UG71"/>
<dbReference type="HOGENOM" id="CLU_2164487_0_0_1"/>
<name>U9UG71_RHIID</name>
<protein>
    <submittedName>
        <fullName evidence="1">Uncharacterized protein</fullName>
    </submittedName>
</protein>
<evidence type="ECO:0000313" key="1">
    <source>
        <dbReference type="EMBL" id="ESA17538.1"/>
    </source>
</evidence>
<reference evidence="1" key="1">
    <citation type="submission" date="2013-07" db="EMBL/GenBank/DDBJ databases">
        <title>The genome of an arbuscular mycorrhizal fungus provides insights into the evolution of the oldest plant symbiosis.</title>
        <authorList>
            <consortium name="DOE Joint Genome Institute"/>
            <person name="Tisserant E."/>
            <person name="Malbreil M."/>
            <person name="Kuo A."/>
            <person name="Kohler A."/>
            <person name="Symeonidi A."/>
            <person name="Balestrini R."/>
            <person name="Charron P."/>
            <person name="Duensing N."/>
            <person name="Frei-dit-Frey N."/>
            <person name="Gianinazzi-Pearson V."/>
            <person name="Gilbert B."/>
            <person name="Handa Y."/>
            <person name="Hijri M."/>
            <person name="Kaul R."/>
            <person name="Kawaguchi M."/>
            <person name="Krajinski F."/>
            <person name="Lammers P."/>
            <person name="Lapierre D."/>
            <person name="Masclaux F.G."/>
            <person name="Murat C."/>
            <person name="Morin E."/>
            <person name="Ndikumana S."/>
            <person name="Pagni M."/>
            <person name="Petitpierre D."/>
            <person name="Requena N."/>
            <person name="Rosikiewicz P."/>
            <person name="Riley R."/>
            <person name="Saito K."/>
            <person name="San Clemente H."/>
            <person name="Shapiro H."/>
            <person name="van Tuinen D."/>
            <person name="Becard G."/>
            <person name="Bonfante P."/>
            <person name="Paszkowski U."/>
            <person name="Shachar-Hill Y."/>
            <person name="Young J.P."/>
            <person name="Sanders I.R."/>
            <person name="Henrissat B."/>
            <person name="Rensing S.A."/>
            <person name="Grigoriev I.V."/>
            <person name="Corradi N."/>
            <person name="Roux C."/>
            <person name="Martin F."/>
        </authorList>
    </citation>
    <scope>NUCLEOTIDE SEQUENCE</scope>
    <source>
        <strain evidence="1">DAOM 197198</strain>
    </source>
</reference>
<organism evidence="1">
    <name type="scientific">Rhizophagus irregularis (strain DAOM 181602 / DAOM 197198 / MUCL 43194)</name>
    <name type="common">Arbuscular mycorrhizal fungus</name>
    <name type="synonym">Glomus intraradices</name>
    <dbReference type="NCBI Taxonomy" id="747089"/>
    <lineage>
        <taxon>Eukaryota</taxon>
        <taxon>Fungi</taxon>
        <taxon>Fungi incertae sedis</taxon>
        <taxon>Mucoromycota</taxon>
        <taxon>Glomeromycotina</taxon>
        <taxon>Glomeromycetes</taxon>
        <taxon>Glomerales</taxon>
        <taxon>Glomeraceae</taxon>
        <taxon>Rhizophagus</taxon>
    </lineage>
</organism>